<dbReference type="PROSITE" id="PS00061">
    <property type="entry name" value="ADH_SHORT"/>
    <property type="match status" value="1"/>
</dbReference>
<dbReference type="PANTHER" id="PTHR42760">
    <property type="entry name" value="SHORT-CHAIN DEHYDROGENASES/REDUCTASES FAMILY MEMBER"/>
    <property type="match status" value="1"/>
</dbReference>
<comment type="similarity">
    <text evidence="1">Belongs to the short-chain dehydrogenases/reductases (SDR) family.</text>
</comment>
<proteinExistence type="inferred from homology"/>
<dbReference type="InterPro" id="IPR020904">
    <property type="entry name" value="Sc_DH/Rdtase_CS"/>
</dbReference>
<dbReference type="FunFam" id="3.40.50.720:FF:000240">
    <property type="entry name" value="SDR family oxidoreductase"/>
    <property type="match status" value="1"/>
</dbReference>
<dbReference type="PRINTS" id="PR00080">
    <property type="entry name" value="SDRFAMILY"/>
</dbReference>
<evidence type="ECO:0000313" key="4">
    <source>
        <dbReference type="Proteomes" id="UP000230821"/>
    </source>
</evidence>
<evidence type="ECO:0000256" key="1">
    <source>
        <dbReference type="ARBA" id="ARBA00006484"/>
    </source>
</evidence>
<dbReference type="PANTHER" id="PTHR42760:SF115">
    <property type="entry name" value="3-OXOACYL-[ACYL-CARRIER-PROTEIN] REDUCTASE FABG"/>
    <property type="match status" value="1"/>
</dbReference>
<organism evidence="3 4">
    <name type="scientific">candidate division KSB3 bacterium</name>
    <dbReference type="NCBI Taxonomy" id="2044937"/>
    <lineage>
        <taxon>Bacteria</taxon>
        <taxon>candidate division KSB3</taxon>
    </lineage>
</organism>
<dbReference type="NCBIfam" id="NF006132">
    <property type="entry name" value="PRK08277.1"/>
    <property type="match status" value="1"/>
</dbReference>
<evidence type="ECO:0000256" key="2">
    <source>
        <dbReference type="ARBA" id="ARBA00023002"/>
    </source>
</evidence>
<dbReference type="GO" id="GO:0005975">
    <property type="term" value="P:carbohydrate metabolic process"/>
    <property type="evidence" value="ECO:0007669"/>
    <property type="project" value="UniProtKB-ARBA"/>
</dbReference>
<comment type="caution">
    <text evidence="3">The sequence shown here is derived from an EMBL/GenBank/DDBJ whole genome shotgun (WGS) entry which is preliminary data.</text>
</comment>
<protein>
    <submittedName>
        <fullName evidence="3">D-mannonate oxidoreductase</fullName>
        <ecNumber evidence="3">1.1.1.131</ecNumber>
    </submittedName>
</protein>
<dbReference type="Gene3D" id="3.40.50.720">
    <property type="entry name" value="NAD(P)-binding Rossmann-like Domain"/>
    <property type="match status" value="1"/>
</dbReference>
<dbReference type="EMBL" id="PDSK01000113">
    <property type="protein sequence ID" value="PIE32467.1"/>
    <property type="molecule type" value="Genomic_DNA"/>
</dbReference>
<gene>
    <name evidence="3" type="ORF">CSA56_15355</name>
</gene>
<dbReference type="EC" id="1.1.1.131" evidence="3"/>
<accession>A0A2G6K9X0</accession>
<keyword evidence="2 3" id="KW-0560">Oxidoreductase</keyword>
<name>A0A2G6K9X0_9BACT</name>
<evidence type="ECO:0000313" key="3">
    <source>
        <dbReference type="EMBL" id="PIE32467.1"/>
    </source>
</evidence>
<reference evidence="3 4" key="1">
    <citation type="submission" date="2017-10" db="EMBL/GenBank/DDBJ databases">
        <title>Novel microbial diversity and functional potential in the marine mammal oral microbiome.</title>
        <authorList>
            <person name="Dudek N.K."/>
            <person name="Sun C.L."/>
            <person name="Burstein D."/>
            <person name="Kantor R.S."/>
            <person name="Aliaga Goltsman D.S."/>
            <person name="Bik E.M."/>
            <person name="Thomas B.C."/>
            <person name="Banfield J.F."/>
            <person name="Relman D.A."/>
        </authorList>
    </citation>
    <scope>NUCLEOTIDE SEQUENCE [LARGE SCALE GENOMIC DNA]</scope>
    <source>
        <strain evidence="3">DOLJORAL78_47_16</strain>
    </source>
</reference>
<dbReference type="PRINTS" id="PR00081">
    <property type="entry name" value="GDHRDH"/>
</dbReference>
<dbReference type="AlphaFoldDB" id="A0A2G6K9X0"/>
<dbReference type="Pfam" id="PF13561">
    <property type="entry name" value="adh_short_C2"/>
    <property type="match status" value="1"/>
</dbReference>
<dbReference type="SUPFAM" id="SSF51735">
    <property type="entry name" value="NAD(P)-binding Rossmann-fold domains"/>
    <property type="match status" value="1"/>
</dbReference>
<dbReference type="InterPro" id="IPR036291">
    <property type="entry name" value="NAD(P)-bd_dom_sf"/>
</dbReference>
<dbReference type="InterPro" id="IPR002347">
    <property type="entry name" value="SDR_fam"/>
</dbReference>
<dbReference type="GO" id="GO:0050090">
    <property type="term" value="F:mannuronate reductase activity"/>
    <property type="evidence" value="ECO:0007669"/>
    <property type="project" value="UniProtKB-EC"/>
</dbReference>
<dbReference type="Proteomes" id="UP000230821">
    <property type="component" value="Unassembled WGS sequence"/>
</dbReference>
<sequence>MKTYSFDDLKGKVCVITGGGGVIGTALAKAIASTGVKLAILDLFQEAADKTAAEINDMPGAAAIAVAASVLDKESLQQAKATVNEKLGKIDILINCAGGNSPKATSQVEMMEKSDLADLEKTFFGLQLEGFQKVFDLNFMGTVLPTMVFSTDMLDLEKGVILNISSMSAYSPLTKVPAYSAAKASINNLTEWLATHFAKMNIRVNAIAPGFFLTTQNRFLLVDEQSGEYTARGQKVINGTPMGRFGDPEELCGTVLYLLSDLSSFVTGVCVPIDGGYNAYSGV</sequence>